<evidence type="ECO:0000256" key="1">
    <source>
        <dbReference type="ARBA" id="ARBA00010552"/>
    </source>
</evidence>
<gene>
    <name evidence="2" type="ORF">GEV47_01545</name>
</gene>
<dbReference type="PANTHER" id="PTHR47328">
    <property type="match status" value="1"/>
</dbReference>
<dbReference type="Gene3D" id="3.30.1330.40">
    <property type="entry name" value="RutC-like"/>
    <property type="match status" value="1"/>
</dbReference>
<dbReference type="Proteomes" id="UP000451565">
    <property type="component" value="Unassembled WGS sequence"/>
</dbReference>
<dbReference type="InterPro" id="IPR035959">
    <property type="entry name" value="RutC-like_sf"/>
</dbReference>
<keyword evidence="3" id="KW-1185">Reference proteome</keyword>
<name>A0A843YK80_9BURK</name>
<evidence type="ECO:0000313" key="2">
    <source>
        <dbReference type="EMBL" id="MQQ99369.1"/>
    </source>
</evidence>
<comment type="similarity">
    <text evidence="1">Belongs to the RutC family.</text>
</comment>
<dbReference type="InterPro" id="IPR019897">
    <property type="entry name" value="RidA_CS"/>
</dbReference>
<dbReference type="InterPro" id="IPR006175">
    <property type="entry name" value="YjgF/YER057c/UK114"/>
</dbReference>
<reference evidence="2 3" key="1">
    <citation type="submission" date="2019-10" db="EMBL/GenBank/DDBJ databases">
        <title>Glaciimonas soli sp. nov., a psychrophilic bacterium isolated from the forest soil of a high elevation mountain in Taiwan.</title>
        <authorList>
            <person name="Wang L.-T."/>
            <person name="Shieh W.Y."/>
        </authorList>
    </citation>
    <scope>NUCLEOTIDE SEQUENCE [LARGE SCALE GENOMIC DNA]</scope>
    <source>
        <strain evidence="2 3">GS1</strain>
    </source>
</reference>
<comment type="caution">
    <text evidence="2">The sequence shown here is derived from an EMBL/GenBank/DDBJ whole genome shotgun (WGS) entry which is preliminary data.</text>
</comment>
<accession>A0A843YK80</accession>
<protein>
    <submittedName>
        <fullName evidence="2">RidA family protein</fullName>
    </submittedName>
</protein>
<dbReference type="RefSeq" id="WP_153232955.1">
    <property type="nucleotide sequence ID" value="NZ_WINI01000001.1"/>
</dbReference>
<evidence type="ECO:0000313" key="3">
    <source>
        <dbReference type="Proteomes" id="UP000451565"/>
    </source>
</evidence>
<dbReference type="SUPFAM" id="SSF55298">
    <property type="entry name" value="YjgF-like"/>
    <property type="match status" value="1"/>
</dbReference>
<dbReference type="PANTHER" id="PTHR47328:SF1">
    <property type="entry name" value="RUTC FAMILY PROTEIN YOAB"/>
    <property type="match status" value="1"/>
</dbReference>
<dbReference type="EMBL" id="WINI01000001">
    <property type="protein sequence ID" value="MQQ99369.1"/>
    <property type="molecule type" value="Genomic_DNA"/>
</dbReference>
<proteinExistence type="inferred from homology"/>
<organism evidence="2 3">
    <name type="scientific">Glaciimonas soli</name>
    <dbReference type="NCBI Taxonomy" id="2590999"/>
    <lineage>
        <taxon>Bacteria</taxon>
        <taxon>Pseudomonadati</taxon>
        <taxon>Pseudomonadota</taxon>
        <taxon>Betaproteobacteria</taxon>
        <taxon>Burkholderiales</taxon>
        <taxon>Oxalobacteraceae</taxon>
        <taxon>Glaciimonas</taxon>
    </lineage>
</organism>
<dbReference type="OrthoDB" id="6899345at2"/>
<dbReference type="Pfam" id="PF01042">
    <property type="entry name" value="Ribonuc_L-PSP"/>
    <property type="match status" value="1"/>
</dbReference>
<dbReference type="InterPro" id="IPR035709">
    <property type="entry name" value="YoaB-like"/>
</dbReference>
<sequence>MSTNKVQRLHVGKRLSEVAIHNGTIYLAGQLAEDTSQNIEGQTRETLGHIDRLLAESGSDKDHILSCQIYLADVKDFAGMNLEWDKWVSADNSPPRATVEAKLARADILIEIVIVAAQK</sequence>
<dbReference type="AlphaFoldDB" id="A0A843YK80"/>
<dbReference type="PROSITE" id="PS01094">
    <property type="entry name" value="UPF0076"/>
    <property type="match status" value="1"/>
</dbReference>
<dbReference type="CDD" id="cd06150">
    <property type="entry name" value="YjgF_YER057c_UK114_like_2"/>
    <property type="match status" value="1"/>
</dbReference>